<dbReference type="PRINTS" id="PR00116">
    <property type="entry name" value="ARGINASE"/>
</dbReference>
<dbReference type="GO" id="GO:0008783">
    <property type="term" value="F:agmatinase activity"/>
    <property type="evidence" value="ECO:0007669"/>
    <property type="project" value="TreeGrafter"/>
</dbReference>
<evidence type="ECO:0000256" key="2">
    <source>
        <dbReference type="ARBA" id="ARBA00022801"/>
    </source>
</evidence>
<dbReference type="Pfam" id="PF00491">
    <property type="entry name" value="Arginase"/>
    <property type="match status" value="1"/>
</dbReference>
<dbReference type="GO" id="GO:0033389">
    <property type="term" value="P:putrescine biosynthetic process from arginine, via agmatine"/>
    <property type="evidence" value="ECO:0007669"/>
    <property type="project" value="TreeGrafter"/>
</dbReference>
<dbReference type="PROSITE" id="PS51409">
    <property type="entry name" value="ARGINASE_2"/>
    <property type="match status" value="1"/>
</dbReference>
<reference evidence="5 6" key="1">
    <citation type="submission" date="2020-08" db="EMBL/GenBank/DDBJ databases">
        <title>Genomic Encyclopedia of Type Strains, Phase III (KMG-III): the genomes of soil and plant-associated and newly described type strains.</title>
        <authorList>
            <person name="Whitman W."/>
        </authorList>
    </citation>
    <scope>NUCLEOTIDE SEQUENCE [LARGE SCALE GENOMIC DNA]</scope>
    <source>
        <strain evidence="5 6">SFB5A</strain>
    </source>
</reference>
<evidence type="ECO:0000256" key="4">
    <source>
        <dbReference type="SAM" id="MobiDB-lite"/>
    </source>
</evidence>
<dbReference type="SUPFAM" id="SSF52768">
    <property type="entry name" value="Arginase/deacetylase"/>
    <property type="match status" value="1"/>
</dbReference>
<evidence type="ECO:0000256" key="1">
    <source>
        <dbReference type="ARBA" id="ARBA00022723"/>
    </source>
</evidence>
<dbReference type="InterPro" id="IPR006035">
    <property type="entry name" value="Ureohydrolase"/>
</dbReference>
<dbReference type="RefSeq" id="WP_184930881.1">
    <property type="nucleotide sequence ID" value="NZ_JACHJY010000003.1"/>
</dbReference>
<keyword evidence="6" id="KW-1185">Reference proteome</keyword>
<protein>
    <submittedName>
        <fullName evidence="5">Arginase family enzyme</fullName>
    </submittedName>
</protein>
<gene>
    <name evidence="5" type="ORF">GGE06_002605</name>
</gene>
<dbReference type="Proteomes" id="UP000582643">
    <property type="component" value="Unassembled WGS sequence"/>
</dbReference>
<dbReference type="PANTHER" id="PTHR11358:SF26">
    <property type="entry name" value="GUANIDINO ACID HYDROLASE, MITOCHONDRIAL"/>
    <property type="match status" value="1"/>
</dbReference>
<dbReference type="PANTHER" id="PTHR11358">
    <property type="entry name" value="ARGINASE/AGMATINASE"/>
    <property type="match status" value="1"/>
</dbReference>
<accession>A0A7W7XB75</accession>
<feature type="region of interest" description="Disordered" evidence="4">
    <location>
        <begin position="320"/>
        <end position="352"/>
    </location>
</feature>
<dbReference type="EMBL" id="JACHJY010000003">
    <property type="protein sequence ID" value="MBB4981695.1"/>
    <property type="molecule type" value="Genomic_DNA"/>
</dbReference>
<organism evidence="5 6">
    <name type="scientific">Streptomyces nymphaeiformis</name>
    <dbReference type="NCBI Taxonomy" id="2663842"/>
    <lineage>
        <taxon>Bacteria</taxon>
        <taxon>Bacillati</taxon>
        <taxon>Actinomycetota</taxon>
        <taxon>Actinomycetes</taxon>
        <taxon>Kitasatosporales</taxon>
        <taxon>Streptomycetaceae</taxon>
        <taxon>Streptomyces</taxon>
    </lineage>
</organism>
<evidence type="ECO:0000256" key="3">
    <source>
        <dbReference type="PROSITE-ProRule" id="PRU00742"/>
    </source>
</evidence>
<sequence length="352" mass="37327">MPKLIPSTPFCGLPQAALDDFPEGVHAAVIGAGSSLGSAHPGSENGPYFLRTASRALTWGPGNPQIFDLRHRRQPLAGAVDLGDLDFTGLGLSESHAAIRSAVAALPPGVVPCVIGGDHSITLPIVEALTENRDEPLWVVQFDHHLDLQIWEGAPADPDTARDPIFNTNVMSHVSDQIGAGRLIQVGVSPYATVEAADAPAMAGFLDRIGTQLCLSSRELQDPELFRSAVGSGRDVHLSIDIDVLHRNEMSSTGYPAETGLSSQDLLRLLDLVLAGNRLVGLDLVEFAAARGDRDEKTVSDASRAVLILLHVLSRLSAQRSARTEGDTAPGKTPSTRRSDAQLGHAPKRSLP</sequence>
<keyword evidence="1" id="KW-0479">Metal-binding</keyword>
<comment type="similarity">
    <text evidence="3">Belongs to the arginase family.</text>
</comment>
<evidence type="ECO:0000313" key="5">
    <source>
        <dbReference type="EMBL" id="MBB4981695.1"/>
    </source>
</evidence>
<evidence type="ECO:0000313" key="6">
    <source>
        <dbReference type="Proteomes" id="UP000582643"/>
    </source>
</evidence>
<proteinExistence type="inferred from homology"/>
<dbReference type="AlphaFoldDB" id="A0A7W7XB75"/>
<dbReference type="InterPro" id="IPR023696">
    <property type="entry name" value="Ureohydrolase_dom_sf"/>
</dbReference>
<dbReference type="GO" id="GO:0046872">
    <property type="term" value="F:metal ion binding"/>
    <property type="evidence" value="ECO:0007669"/>
    <property type="project" value="UniProtKB-KW"/>
</dbReference>
<comment type="caution">
    <text evidence="5">The sequence shown here is derived from an EMBL/GenBank/DDBJ whole genome shotgun (WGS) entry which is preliminary data.</text>
</comment>
<keyword evidence="2" id="KW-0378">Hydrolase</keyword>
<name>A0A7W7XB75_9ACTN</name>
<dbReference type="Gene3D" id="3.40.800.10">
    <property type="entry name" value="Ureohydrolase domain"/>
    <property type="match status" value="1"/>
</dbReference>